<dbReference type="PROSITE" id="PS50110">
    <property type="entry name" value="RESPONSE_REGULATORY"/>
    <property type="match status" value="1"/>
</dbReference>
<dbReference type="Proteomes" id="UP000221011">
    <property type="component" value="Chromosome"/>
</dbReference>
<dbReference type="InterPro" id="IPR058245">
    <property type="entry name" value="NreC/VraR/RcsB-like_REC"/>
</dbReference>
<dbReference type="Pfam" id="PF00072">
    <property type="entry name" value="Response_reg"/>
    <property type="match status" value="1"/>
</dbReference>
<dbReference type="PANTHER" id="PTHR43214:SF24">
    <property type="entry name" value="TRANSCRIPTIONAL REGULATORY PROTEIN NARL-RELATED"/>
    <property type="match status" value="1"/>
</dbReference>
<dbReference type="CDD" id="cd17535">
    <property type="entry name" value="REC_NarL-like"/>
    <property type="match status" value="1"/>
</dbReference>
<evidence type="ECO:0000259" key="7">
    <source>
        <dbReference type="PROSITE" id="PS50110"/>
    </source>
</evidence>
<dbReference type="InterPro" id="IPR000792">
    <property type="entry name" value="Tscrpt_reg_LuxR_C"/>
</dbReference>
<evidence type="ECO:0000259" key="6">
    <source>
        <dbReference type="PROSITE" id="PS50043"/>
    </source>
</evidence>
<dbReference type="SMART" id="SM00448">
    <property type="entry name" value="REC"/>
    <property type="match status" value="1"/>
</dbReference>
<reference evidence="8 9" key="1">
    <citation type="submission" date="2017-08" db="EMBL/GenBank/DDBJ databases">
        <title>Complete Genome Sequence of Streptomyces formicae KY5, the formicamycin producer.</title>
        <authorList>
            <person name="Holmes N.A."/>
            <person name="Devine R."/>
            <person name="Qin Z."/>
            <person name="Seipke R.F."/>
            <person name="Wilkinson B."/>
            <person name="Hutchings M.I."/>
        </authorList>
    </citation>
    <scope>NUCLEOTIDE SEQUENCE [LARGE SCALE GENOMIC DNA]</scope>
    <source>
        <strain evidence="8 9">KY5</strain>
    </source>
</reference>
<feature type="domain" description="HTH luxR-type" evidence="6">
    <location>
        <begin position="151"/>
        <end position="216"/>
    </location>
</feature>
<organism evidence="8 9">
    <name type="scientific">Streptomyces formicae</name>
    <dbReference type="NCBI Taxonomy" id="1616117"/>
    <lineage>
        <taxon>Bacteria</taxon>
        <taxon>Bacillati</taxon>
        <taxon>Actinomycetota</taxon>
        <taxon>Actinomycetes</taxon>
        <taxon>Kitasatosporales</taxon>
        <taxon>Streptomycetaceae</taxon>
        <taxon>Streptomyces</taxon>
    </lineage>
</organism>
<dbReference type="GO" id="GO:0000160">
    <property type="term" value="P:phosphorelay signal transduction system"/>
    <property type="evidence" value="ECO:0007669"/>
    <property type="project" value="InterPro"/>
</dbReference>
<keyword evidence="4" id="KW-0804">Transcription</keyword>
<dbReference type="GO" id="GO:0006355">
    <property type="term" value="P:regulation of DNA-templated transcription"/>
    <property type="evidence" value="ECO:0007669"/>
    <property type="project" value="InterPro"/>
</dbReference>
<dbReference type="SUPFAM" id="SSF46894">
    <property type="entry name" value="C-terminal effector domain of the bipartite response regulators"/>
    <property type="match status" value="1"/>
</dbReference>
<proteinExistence type="predicted"/>
<evidence type="ECO:0000256" key="3">
    <source>
        <dbReference type="ARBA" id="ARBA00023125"/>
    </source>
</evidence>
<dbReference type="PROSITE" id="PS00622">
    <property type="entry name" value="HTH_LUXR_1"/>
    <property type="match status" value="1"/>
</dbReference>
<dbReference type="SMART" id="SM00421">
    <property type="entry name" value="HTH_LUXR"/>
    <property type="match status" value="1"/>
</dbReference>
<dbReference type="SUPFAM" id="SSF52172">
    <property type="entry name" value="CheY-like"/>
    <property type="match status" value="1"/>
</dbReference>
<dbReference type="InterPro" id="IPR001789">
    <property type="entry name" value="Sig_transdc_resp-reg_receiver"/>
</dbReference>
<feature type="domain" description="Response regulatory" evidence="7">
    <location>
        <begin position="5"/>
        <end position="121"/>
    </location>
</feature>
<evidence type="ECO:0000256" key="1">
    <source>
        <dbReference type="ARBA" id="ARBA00022553"/>
    </source>
</evidence>
<keyword evidence="2" id="KW-0805">Transcription regulation</keyword>
<name>A0A291QD29_9ACTN</name>
<accession>A0A291QD29</accession>
<dbReference type="EMBL" id="CP022685">
    <property type="protein sequence ID" value="ATL29416.1"/>
    <property type="molecule type" value="Genomic_DNA"/>
</dbReference>
<feature type="modified residue" description="4-aspartylphosphate" evidence="5">
    <location>
        <position position="56"/>
    </location>
</feature>
<dbReference type="CDD" id="cd06170">
    <property type="entry name" value="LuxR_C_like"/>
    <property type="match status" value="1"/>
</dbReference>
<dbReference type="Gene3D" id="3.40.50.2300">
    <property type="match status" value="1"/>
</dbReference>
<keyword evidence="3 8" id="KW-0238">DNA-binding</keyword>
<dbReference type="PROSITE" id="PS50043">
    <property type="entry name" value="HTH_LUXR_2"/>
    <property type="match status" value="1"/>
</dbReference>
<keyword evidence="1 5" id="KW-0597">Phosphoprotein</keyword>
<keyword evidence="9" id="KW-1185">Reference proteome</keyword>
<dbReference type="InterPro" id="IPR016032">
    <property type="entry name" value="Sig_transdc_resp-reg_C-effctor"/>
</dbReference>
<dbReference type="KEGG" id="sfk:KY5_4398"/>
<dbReference type="AlphaFoldDB" id="A0A291QD29"/>
<dbReference type="InterPro" id="IPR039420">
    <property type="entry name" value="WalR-like"/>
</dbReference>
<dbReference type="PANTHER" id="PTHR43214">
    <property type="entry name" value="TWO-COMPONENT RESPONSE REGULATOR"/>
    <property type="match status" value="1"/>
</dbReference>
<sequence length="249" mass="25223">MNVVRVLVADDQPVIRAGLRALIGAADDMVVVGEASDGAEAVSMARELVPDVVLLDLRMPGVSGIDATIQLTRATPSARVLVLTDHESADTVVAAFEAGASGLLLKSSSPREIISSVRSVAAGASVLSYSVMKRLISRPAPRARLPEVAELAGKVASFGAGEVKVLALVGAGMSNKEIAGTLHLSLTSVKTYVSRILRRLGLDNRTQAAILAYELGLSVDGVVGGAIGGVSGGMSGGAGESAGSCLPLV</sequence>
<dbReference type="Pfam" id="PF00196">
    <property type="entry name" value="GerE"/>
    <property type="match status" value="1"/>
</dbReference>
<dbReference type="GO" id="GO:0003677">
    <property type="term" value="F:DNA binding"/>
    <property type="evidence" value="ECO:0007669"/>
    <property type="project" value="UniProtKB-KW"/>
</dbReference>
<gene>
    <name evidence="8" type="ORF">KY5_4398</name>
</gene>
<evidence type="ECO:0000256" key="2">
    <source>
        <dbReference type="ARBA" id="ARBA00023015"/>
    </source>
</evidence>
<dbReference type="PRINTS" id="PR00038">
    <property type="entry name" value="HTHLUXR"/>
</dbReference>
<dbReference type="InterPro" id="IPR011006">
    <property type="entry name" value="CheY-like_superfamily"/>
</dbReference>
<evidence type="ECO:0000313" key="8">
    <source>
        <dbReference type="EMBL" id="ATL29416.1"/>
    </source>
</evidence>
<evidence type="ECO:0000256" key="5">
    <source>
        <dbReference type="PROSITE-ProRule" id="PRU00169"/>
    </source>
</evidence>
<evidence type="ECO:0000313" key="9">
    <source>
        <dbReference type="Proteomes" id="UP000221011"/>
    </source>
</evidence>
<protein>
    <submittedName>
        <fullName evidence="8">DNA-binding response regulator, LuxR family</fullName>
    </submittedName>
</protein>
<evidence type="ECO:0000256" key="4">
    <source>
        <dbReference type="ARBA" id="ARBA00023163"/>
    </source>
</evidence>